<dbReference type="PANTHER" id="PTHR12978">
    <property type="entry name" value="HISTIDINE TRIAD HIT PROTEIN MEMBER"/>
    <property type="match status" value="1"/>
</dbReference>
<dbReference type="InterPro" id="IPR036265">
    <property type="entry name" value="HIT-like_sf"/>
</dbReference>
<evidence type="ECO:0000313" key="1">
    <source>
        <dbReference type="EMBL" id="GMI29561.1"/>
    </source>
</evidence>
<protein>
    <recommendedName>
        <fullName evidence="3">Scavenger mRNA decapping enzyme</fullName>
    </recommendedName>
</protein>
<dbReference type="SUPFAM" id="SSF54197">
    <property type="entry name" value="HIT-like"/>
    <property type="match status" value="1"/>
</dbReference>
<organism evidence="1 2">
    <name type="scientific">Tetraparma gracilis</name>
    <dbReference type="NCBI Taxonomy" id="2962635"/>
    <lineage>
        <taxon>Eukaryota</taxon>
        <taxon>Sar</taxon>
        <taxon>Stramenopiles</taxon>
        <taxon>Ochrophyta</taxon>
        <taxon>Bolidophyceae</taxon>
        <taxon>Parmales</taxon>
        <taxon>Triparmaceae</taxon>
        <taxon>Tetraparma</taxon>
    </lineage>
</organism>
<comment type="caution">
    <text evidence="1">The sequence shown here is derived from an EMBL/GenBank/DDBJ whole genome shotgun (WGS) entry which is preliminary data.</text>
</comment>
<reference evidence="1 2" key="1">
    <citation type="journal article" date="2023" name="Commun. Biol.">
        <title>Genome analysis of Parmales, the sister group of diatoms, reveals the evolutionary specialization of diatoms from phago-mixotrophs to photoautotrophs.</title>
        <authorList>
            <person name="Ban H."/>
            <person name="Sato S."/>
            <person name="Yoshikawa S."/>
            <person name="Yamada K."/>
            <person name="Nakamura Y."/>
            <person name="Ichinomiya M."/>
            <person name="Sato N."/>
            <person name="Blanc-Mathieu R."/>
            <person name="Endo H."/>
            <person name="Kuwata A."/>
            <person name="Ogata H."/>
        </authorList>
    </citation>
    <scope>NUCLEOTIDE SEQUENCE [LARGE SCALE GENOMIC DNA]</scope>
</reference>
<name>A0ABQ6MPH6_9STRA</name>
<evidence type="ECO:0000313" key="2">
    <source>
        <dbReference type="Proteomes" id="UP001165060"/>
    </source>
</evidence>
<dbReference type="InterPro" id="IPR008594">
    <property type="entry name" value="DcpS/DCS2"/>
</dbReference>
<dbReference type="Proteomes" id="UP001165060">
    <property type="component" value="Unassembled WGS sequence"/>
</dbReference>
<accession>A0ABQ6MPH6</accession>
<evidence type="ECO:0008006" key="3">
    <source>
        <dbReference type="Google" id="ProtNLM"/>
    </source>
</evidence>
<dbReference type="Gene3D" id="3.30.428.10">
    <property type="entry name" value="HIT-like"/>
    <property type="match status" value="1"/>
</dbReference>
<dbReference type="Pfam" id="PF11969">
    <property type="entry name" value="DcpS_C"/>
    <property type="match status" value="1"/>
</dbReference>
<proteinExistence type="predicted"/>
<sequence length="319" mass="35333">MDVLADPSRPWTALNVGPAHAFFLSSPPGLPAALVKATRPPVDPLPASLTQGSPARLPDFRVSKTTHENAEYSHHLCTVPGLPAPEYNLEVIAPASEKQIRRAAPDEGSAMVRETPALYAAAVEPLLASAAAASLAWVYNCVSLSSESERVLLNSGAASDGFILNVDTKWKKHCDCRLPREEWKDHEDTDLEGLYCLAIVKERGIKSIRDLTATHLPLLRSILSAGPAAIQDTYGVKPDQLRVFLHYVPQFYHLHVHFTSLATDFGVQCERAHLLNDVVQNLEMDPDYYKKRTIEYKLPVNDKIYERIQEYRASNPSTS</sequence>
<gene>
    <name evidence="1" type="ORF">TeGR_g15042</name>
</gene>
<keyword evidence="2" id="KW-1185">Reference proteome</keyword>
<dbReference type="PANTHER" id="PTHR12978:SF0">
    <property type="entry name" value="M7GPPPX DIPHOSPHATASE"/>
    <property type="match status" value="1"/>
</dbReference>
<dbReference type="EMBL" id="BRYB01001607">
    <property type="protein sequence ID" value="GMI29561.1"/>
    <property type="molecule type" value="Genomic_DNA"/>
</dbReference>